<sequence length="49" mass="5317">DNSHLRYSFSELALIPELRAFQEDTLGLLDPFGCKAGVALKILTPSVLG</sequence>
<keyword evidence="2" id="KW-1185">Reference proteome</keyword>
<reference evidence="1" key="1">
    <citation type="submission" date="2021-06" db="EMBL/GenBank/DDBJ databases">
        <authorList>
            <person name="Kallberg Y."/>
            <person name="Tangrot J."/>
            <person name="Rosling A."/>
        </authorList>
    </citation>
    <scope>NUCLEOTIDE SEQUENCE</scope>
    <source>
        <strain evidence="1">AU212A</strain>
    </source>
</reference>
<protein>
    <submittedName>
        <fullName evidence="1">7873_t:CDS:1</fullName>
    </submittedName>
</protein>
<evidence type="ECO:0000313" key="1">
    <source>
        <dbReference type="EMBL" id="CAG8529587.1"/>
    </source>
</evidence>
<dbReference type="Proteomes" id="UP000789860">
    <property type="component" value="Unassembled WGS sequence"/>
</dbReference>
<proteinExistence type="predicted"/>
<accession>A0ACA9LGI7</accession>
<name>A0ACA9LGI7_9GLOM</name>
<gene>
    <name evidence="1" type="ORF">SCALOS_LOCUS4400</name>
</gene>
<evidence type="ECO:0000313" key="2">
    <source>
        <dbReference type="Proteomes" id="UP000789860"/>
    </source>
</evidence>
<dbReference type="EMBL" id="CAJVPM010005938">
    <property type="protein sequence ID" value="CAG8529587.1"/>
    <property type="molecule type" value="Genomic_DNA"/>
</dbReference>
<organism evidence="1 2">
    <name type="scientific">Scutellospora calospora</name>
    <dbReference type="NCBI Taxonomy" id="85575"/>
    <lineage>
        <taxon>Eukaryota</taxon>
        <taxon>Fungi</taxon>
        <taxon>Fungi incertae sedis</taxon>
        <taxon>Mucoromycota</taxon>
        <taxon>Glomeromycotina</taxon>
        <taxon>Glomeromycetes</taxon>
        <taxon>Diversisporales</taxon>
        <taxon>Gigasporaceae</taxon>
        <taxon>Scutellospora</taxon>
    </lineage>
</organism>
<feature type="non-terminal residue" evidence="1">
    <location>
        <position position="1"/>
    </location>
</feature>
<comment type="caution">
    <text evidence="1">The sequence shown here is derived from an EMBL/GenBank/DDBJ whole genome shotgun (WGS) entry which is preliminary data.</text>
</comment>
<feature type="non-terminal residue" evidence="1">
    <location>
        <position position="49"/>
    </location>
</feature>